<organism evidence="2 3">
    <name type="scientific">Selenomonas ruminantium</name>
    <dbReference type="NCBI Taxonomy" id="971"/>
    <lineage>
        <taxon>Bacteria</taxon>
        <taxon>Bacillati</taxon>
        <taxon>Bacillota</taxon>
        <taxon>Negativicutes</taxon>
        <taxon>Selenomonadales</taxon>
        <taxon>Selenomonadaceae</taxon>
        <taxon>Selenomonas</taxon>
    </lineage>
</organism>
<evidence type="ECO:0008006" key="4">
    <source>
        <dbReference type="Google" id="ProtNLM"/>
    </source>
</evidence>
<evidence type="ECO:0000256" key="1">
    <source>
        <dbReference type="SAM" id="SignalP"/>
    </source>
</evidence>
<dbReference type="AlphaFoldDB" id="A0A1M6RK99"/>
<sequence length="170" mass="18534">MKSVVCIFMNVMLLLGVISISGGAVASAATLVCTKCDVQYNDRELIAEGKGKENCSQGGKHFFRPIMSPAPETKNSFKMVVRQMQGDWYNKKGTCISVKNNYFNGCRILDVGEVAGGGSNFGTDLYLDEAEGARKLRVSVQISPEAGNETFSDGTQTPRIVINNVAYYKR</sequence>
<evidence type="ECO:0000313" key="3">
    <source>
        <dbReference type="Proteomes" id="UP000184263"/>
    </source>
</evidence>
<reference evidence="2 3" key="1">
    <citation type="submission" date="2016-11" db="EMBL/GenBank/DDBJ databases">
        <authorList>
            <person name="Jaros S."/>
            <person name="Januszkiewicz K."/>
            <person name="Wedrychowicz H."/>
        </authorList>
    </citation>
    <scope>NUCLEOTIDE SEQUENCE [LARGE SCALE GENOMIC DNA]</scope>
    <source>
        <strain evidence="2 3">HD4</strain>
    </source>
</reference>
<dbReference type="OrthoDB" id="1669211at2"/>
<feature type="signal peptide" evidence="1">
    <location>
        <begin position="1"/>
        <end position="28"/>
    </location>
</feature>
<proteinExistence type="predicted"/>
<evidence type="ECO:0000313" key="2">
    <source>
        <dbReference type="EMBL" id="SHK32788.1"/>
    </source>
</evidence>
<protein>
    <recommendedName>
        <fullName evidence="4">Lipoprotein</fullName>
    </recommendedName>
</protein>
<feature type="chain" id="PRO_5013382482" description="Lipoprotein" evidence="1">
    <location>
        <begin position="29"/>
        <end position="170"/>
    </location>
</feature>
<dbReference type="Proteomes" id="UP000184263">
    <property type="component" value="Unassembled WGS sequence"/>
</dbReference>
<accession>A0A1M6RK99</accession>
<name>A0A1M6RK99_SELRU</name>
<gene>
    <name evidence="2" type="ORF">SAMN05216582_102114</name>
</gene>
<dbReference type="EMBL" id="FRBC01000002">
    <property type="protein sequence ID" value="SHK32788.1"/>
    <property type="molecule type" value="Genomic_DNA"/>
</dbReference>
<dbReference type="RefSeq" id="WP_073088055.1">
    <property type="nucleotide sequence ID" value="NZ_FRBC01000002.1"/>
</dbReference>
<keyword evidence="1" id="KW-0732">Signal</keyword>